<name>A0A8H2HMZ0_ORBOL</name>
<proteinExistence type="predicted"/>
<dbReference type="Proteomes" id="UP000297595">
    <property type="component" value="Unassembled WGS sequence"/>
</dbReference>
<comment type="caution">
    <text evidence="2">The sequence shown here is derived from an EMBL/GenBank/DDBJ whole genome shotgun (WGS) entry which is preliminary data.</text>
</comment>
<organism evidence="2 3">
    <name type="scientific">Orbilia oligospora</name>
    <name type="common">Nematode-trapping fungus</name>
    <name type="synonym">Arthrobotrys oligospora</name>
    <dbReference type="NCBI Taxonomy" id="2813651"/>
    <lineage>
        <taxon>Eukaryota</taxon>
        <taxon>Fungi</taxon>
        <taxon>Dikarya</taxon>
        <taxon>Ascomycota</taxon>
        <taxon>Pezizomycotina</taxon>
        <taxon>Orbiliomycetes</taxon>
        <taxon>Orbiliales</taxon>
        <taxon>Orbiliaceae</taxon>
        <taxon>Orbilia</taxon>
    </lineage>
</organism>
<keyword evidence="1" id="KW-0472">Membrane</keyword>
<reference evidence="2 3" key="1">
    <citation type="submission" date="2019-03" db="EMBL/GenBank/DDBJ databases">
        <title>Nematode-trapping fungi genome.</title>
        <authorList>
            <person name="Vidal-Diez De Ulzurrun G."/>
        </authorList>
    </citation>
    <scope>NUCLEOTIDE SEQUENCE [LARGE SCALE GENOMIC DNA]</scope>
    <source>
        <strain evidence="2 3">TWF154</strain>
    </source>
</reference>
<evidence type="ECO:0000313" key="3">
    <source>
        <dbReference type="Proteomes" id="UP000297595"/>
    </source>
</evidence>
<evidence type="ECO:0000313" key="2">
    <source>
        <dbReference type="EMBL" id="TGJ64891.1"/>
    </source>
</evidence>
<keyword evidence="1" id="KW-0812">Transmembrane</keyword>
<keyword evidence="1" id="KW-1133">Transmembrane helix</keyword>
<sequence length="274" mass="30309">MAMAWDFEPVLLLTYPTQTARKDEGNRKNPSPNSSDHDASVEAIRRAQLPNFSVSPVVVTVAVAVTIIGIVIVIIVVVVVVVVLWLSSLCFSSSSSPVQSSPVDKSNIKARITNKNSQRVRFIVVEKAPTRQRRPICVVAASLRHPRNTSAYQARSAYTSAPLPSSVPPTYNLSELLATISYSSYPLASKTLHGLLSTYHKSYRLTDTCQYALSSSPGSCGRMYVVDRKYVRDTCEDCTRKRAQLDYGYINTKIDGWMRGLEKEEFVERVGLAA</sequence>
<gene>
    <name evidence="2" type="ORF">EYR41_008899</name>
</gene>
<feature type="transmembrane region" description="Helical" evidence="1">
    <location>
        <begin position="57"/>
        <end position="86"/>
    </location>
</feature>
<protein>
    <submittedName>
        <fullName evidence="2">Uncharacterized protein</fullName>
    </submittedName>
</protein>
<dbReference type="EMBL" id="SOZJ01000006">
    <property type="protein sequence ID" value="TGJ64891.1"/>
    <property type="molecule type" value="Genomic_DNA"/>
</dbReference>
<evidence type="ECO:0000256" key="1">
    <source>
        <dbReference type="SAM" id="Phobius"/>
    </source>
</evidence>
<dbReference type="AlphaFoldDB" id="A0A8H2HMZ0"/>
<accession>A0A8H2HMZ0</accession>